<dbReference type="InterPro" id="IPR011459">
    <property type="entry name" value="DUF1565"/>
</dbReference>
<dbReference type="InterPro" id="IPR049169">
    <property type="entry name" value="Glyco_hydro_120_ins"/>
</dbReference>
<dbReference type="RefSeq" id="WP_129236892.1">
    <property type="nucleotide sequence ID" value="NZ_CP035464.1"/>
</dbReference>
<evidence type="ECO:0000313" key="6">
    <source>
        <dbReference type="EMBL" id="QAY32374.1"/>
    </source>
</evidence>
<keyword evidence="2" id="KW-0964">Secreted</keyword>
<protein>
    <submittedName>
        <fullName evidence="6">DUF1565 domain-containing protein</fullName>
    </submittedName>
</protein>
<dbReference type="InterPro" id="IPR012334">
    <property type="entry name" value="Pectin_lyas_fold"/>
</dbReference>
<dbReference type="Pfam" id="PF07602">
    <property type="entry name" value="DUF1565"/>
    <property type="match status" value="1"/>
</dbReference>
<dbReference type="GO" id="GO:0005576">
    <property type="term" value="C:extracellular region"/>
    <property type="evidence" value="ECO:0007669"/>
    <property type="project" value="UniProtKB-SubCell"/>
</dbReference>
<evidence type="ECO:0000256" key="3">
    <source>
        <dbReference type="ARBA" id="ARBA00022729"/>
    </source>
</evidence>
<name>A0A4P6DUX7_9BIFI</name>
<dbReference type="AlphaFoldDB" id="A0A4P6DUX7"/>
<gene>
    <name evidence="6" type="ORF">ESN35_02160</name>
</gene>
<evidence type="ECO:0000259" key="4">
    <source>
        <dbReference type="Pfam" id="PF07602"/>
    </source>
</evidence>
<proteinExistence type="predicted"/>
<dbReference type="InterPro" id="IPR011050">
    <property type="entry name" value="Pectin_lyase_fold/virulence"/>
</dbReference>
<evidence type="ECO:0000256" key="2">
    <source>
        <dbReference type="ARBA" id="ARBA00022525"/>
    </source>
</evidence>
<organism evidence="6 7">
    <name type="scientific">Bifidobacterium pullorum subsp. gallinarum</name>
    <dbReference type="NCBI Taxonomy" id="78344"/>
    <lineage>
        <taxon>Bacteria</taxon>
        <taxon>Bacillati</taxon>
        <taxon>Actinomycetota</taxon>
        <taxon>Actinomycetes</taxon>
        <taxon>Bifidobacteriales</taxon>
        <taxon>Bifidobacteriaceae</taxon>
        <taxon>Bifidobacterium</taxon>
    </lineage>
</organism>
<dbReference type="PANTHER" id="PTHR40088:SF2">
    <property type="entry name" value="SECRETED SUGAR HYDROLASE"/>
    <property type="match status" value="1"/>
</dbReference>
<dbReference type="InterPro" id="IPR052052">
    <property type="entry name" value="Polysaccharide_Lyase_9"/>
</dbReference>
<dbReference type="InterPro" id="IPR013780">
    <property type="entry name" value="Glyco_hydro_b"/>
</dbReference>
<feature type="domain" description="Glycoside hydrolase 120 insertion" evidence="5">
    <location>
        <begin position="82"/>
        <end position="204"/>
    </location>
</feature>
<dbReference type="Gene3D" id="2.60.40.1180">
    <property type="entry name" value="Golgi alpha-mannosidase II"/>
    <property type="match status" value="1"/>
</dbReference>
<dbReference type="Pfam" id="PF21258">
    <property type="entry name" value="Glyco_hydro_120_ins"/>
    <property type="match status" value="1"/>
</dbReference>
<dbReference type="Proteomes" id="UP000293589">
    <property type="component" value="Chromosome"/>
</dbReference>
<dbReference type="SUPFAM" id="SSF51126">
    <property type="entry name" value="Pectin lyase-like"/>
    <property type="match status" value="1"/>
</dbReference>
<evidence type="ECO:0000313" key="7">
    <source>
        <dbReference type="Proteomes" id="UP000293589"/>
    </source>
</evidence>
<evidence type="ECO:0000256" key="1">
    <source>
        <dbReference type="ARBA" id="ARBA00004613"/>
    </source>
</evidence>
<evidence type="ECO:0000259" key="5">
    <source>
        <dbReference type="Pfam" id="PF21258"/>
    </source>
</evidence>
<dbReference type="KEGG" id="bgx:ESN35_02160"/>
<reference evidence="6 7" key="1">
    <citation type="submission" date="2019-01" db="EMBL/GenBank/DDBJ databases">
        <title>Complete genome sequence of Bifidobacterium gallinarum CACC 514.</title>
        <authorList>
            <person name="Jung M."/>
        </authorList>
    </citation>
    <scope>NUCLEOTIDE SEQUENCE [LARGE SCALE GENOMIC DNA]</scope>
    <source>
        <strain evidence="6 7">CACC 514</strain>
    </source>
</reference>
<feature type="domain" description="DUF1565" evidence="4">
    <location>
        <begin position="9"/>
        <end position="49"/>
    </location>
</feature>
<dbReference type="Gene3D" id="2.160.20.10">
    <property type="entry name" value="Single-stranded right-handed beta-helix, Pectin lyase-like"/>
    <property type="match status" value="1"/>
</dbReference>
<accession>A0A4P6DUX7</accession>
<comment type="subcellular location">
    <subcellularLocation>
        <location evidence="1">Secreted</location>
    </subcellularLocation>
</comment>
<sequence length="657" mass="73636">MSYEYHVAVFGDDRNEGSAEKPFATINHAAQLARAGDVVIVHDGEYRESVHPKNSGLNDCERIIYRAAEGEHPVIKGSERVDWWVHIHDGIWEAVVPNTLFGDFNPFLEEVFGDWLIVPNKDEPAKHLGDVYLNGMSFYEVDSFDDVEFPEEKTRIHDYVTDKDAPVLNVPQTTYVWHAETDKDATVIRANFHEHNPNNELVEINVRQTCFSPNECQINYITVSGFEMCQAATPWAPPTSPQVGMISANWSRGWIIENNVFHDAKCAAISLGKERSTGDNEWYRTERKNGYQYQLEAVFKGLRIGWTKDVVGGHMVRWNEIYNCGQNAIVGHMGCAFSNISHNHIYRIGIKREFFGWEIAGIKFHAAIDTIIAHNNIHDCSLGIWLDWEAQGTRISSNVLHRNNRDLMIEVSHGPCVVDNNILGSDYSFENFAQGSAFINNLICGITNLLTVLDRSTPYHFPHTTAVAGCSFVFGGDDRFINNIFVARNDIKDNMRQSGLGSYAGYPRNMREYVQSVHEEIAQGVQGGGDPRPVQPIYPKGNVYLHGALPAEQEEGFIQDHSDPAISIVETDGGVELRVTATGIIAGLHRPIVTTHDLGVPRVVEARYDNPDGSVMRIDTDIRGELRDPMGSSPGPISKISEGAQSVLVWKRFNTQK</sequence>
<dbReference type="EMBL" id="CP035464">
    <property type="protein sequence ID" value="QAY32374.1"/>
    <property type="molecule type" value="Genomic_DNA"/>
</dbReference>
<dbReference type="PANTHER" id="PTHR40088">
    <property type="entry name" value="PECTATE LYASE (EUROFUNG)"/>
    <property type="match status" value="1"/>
</dbReference>
<keyword evidence="3" id="KW-0732">Signal</keyword>
<dbReference type="GO" id="GO:0016837">
    <property type="term" value="F:carbon-oxygen lyase activity, acting on polysaccharides"/>
    <property type="evidence" value="ECO:0007669"/>
    <property type="project" value="TreeGrafter"/>
</dbReference>